<evidence type="ECO:0000256" key="2">
    <source>
        <dbReference type="ARBA" id="ARBA00022448"/>
    </source>
</evidence>
<evidence type="ECO:0000313" key="12">
    <source>
        <dbReference type="Proteomes" id="UP000019484"/>
    </source>
</evidence>
<feature type="transmembrane region" description="Helical" evidence="9">
    <location>
        <begin position="194"/>
        <end position="213"/>
    </location>
</feature>
<dbReference type="FunFam" id="1.20.1250.20:FF:000011">
    <property type="entry name" value="MFS multidrug transporter, putative"/>
    <property type="match status" value="1"/>
</dbReference>
<comment type="caution">
    <text evidence="11">The sequence shown here is derived from an EMBL/GenBank/DDBJ whole genome shotgun (WGS) entry which is preliminary data.</text>
</comment>
<reference evidence="11 12" key="1">
    <citation type="submission" date="2013-03" db="EMBL/GenBank/DDBJ databases">
        <title>The Genome Sequence of Capronia coronata CBS 617.96.</title>
        <authorList>
            <consortium name="The Broad Institute Genomics Platform"/>
            <person name="Cuomo C."/>
            <person name="de Hoog S."/>
            <person name="Gorbushina A."/>
            <person name="Walker B."/>
            <person name="Young S.K."/>
            <person name="Zeng Q."/>
            <person name="Gargeya S."/>
            <person name="Fitzgerald M."/>
            <person name="Haas B."/>
            <person name="Abouelleil A."/>
            <person name="Allen A.W."/>
            <person name="Alvarado L."/>
            <person name="Arachchi H.M."/>
            <person name="Berlin A.M."/>
            <person name="Chapman S.B."/>
            <person name="Gainer-Dewar J."/>
            <person name="Goldberg J."/>
            <person name="Griggs A."/>
            <person name="Gujja S."/>
            <person name="Hansen M."/>
            <person name="Howarth C."/>
            <person name="Imamovic A."/>
            <person name="Ireland A."/>
            <person name="Larimer J."/>
            <person name="McCowan C."/>
            <person name="Murphy C."/>
            <person name="Pearson M."/>
            <person name="Poon T.W."/>
            <person name="Priest M."/>
            <person name="Roberts A."/>
            <person name="Saif S."/>
            <person name="Shea T."/>
            <person name="Sisk P."/>
            <person name="Sykes S."/>
            <person name="Wortman J."/>
            <person name="Nusbaum C."/>
            <person name="Birren B."/>
        </authorList>
    </citation>
    <scope>NUCLEOTIDE SEQUENCE [LARGE SCALE GENOMIC DNA]</scope>
    <source>
        <strain evidence="11 12">CBS 617.96</strain>
    </source>
</reference>
<dbReference type="HOGENOM" id="CLU_008455_11_6_1"/>
<dbReference type="PROSITE" id="PS50850">
    <property type="entry name" value="MFS"/>
    <property type="match status" value="1"/>
</dbReference>
<dbReference type="GO" id="GO:0005886">
    <property type="term" value="C:plasma membrane"/>
    <property type="evidence" value="ECO:0007669"/>
    <property type="project" value="UniProtKB-SubCell"/>
</dbReference>
<feature type="transmembrane region" description="Helical" evidence="9">
    <location>
        <begin position="493"/>
        <end position="518"/>
    </location>
</feature>
<keyword evidence="3" id="KW-1003">Cell membrane</keyword>
<dbReference type="STRING" id="1182541.W9YD79"/>
<evidence type="ECO:0000256" key="7">
    <source>
        <dbReference type="ARBA" id="ARBA00038459"/>
    </source>
</evidence>
<keyword evidence="4 9" id="KW-0812">Transmembrane</keyword>
<dbReference type="PANTHER" id="PTHR23502">
    <property type="entry name" value="MAJOR FACILITATOR SUPERFAMILY"/>
    <property type="match status" value="1"/>
</dbReference>
<dbReference type="eggNOG" id="KOG0255">
    <property type="taxonomic scope" value="Eukaryota"/>
</dbReference>
<evidence type="ECO:0000256" key="1">
    <source>
        <dbReference type="ARBA" id="ARBA00004651"/>
    </source>
</evidence>
<feature type="transmembrane region" description="Helical" evidence="9">
    <location>
        <begin position="462"/>
        <end position="486"/>
    </location>
</feature>
<organism evidence="11 12">
    <name type="scientific">Capronia coronata CBS 617.96</name>
    <dbReference type="NCBI Taxonomy" id="1182541"/>
    <lineage>
        <taxon>Eukaryota</taxon>
        <taxon>Fungi</taxon>
        <taxon>Dikarya</taxon>
        <taxon>Ascomycota</taxon>
        <taxon>Pezizomycotina</taxon>
        <taxon>Eurotiomycetes</taxon>
        <taxon>Chaetothyriomycetidae</taxon>
        <taxon>Chaetothyriales</taxon>
        <taxon>Herpotrichiellaceae</taxon>
        <taxon>Capronia</taxon>
    </lineage>
</organism>
<feature type="transmembrane region" description="Helical" evidence="9">
    <location>
        <begin position="280"/>
        <end position="302"/>
    </location>
</feature>
<dbReference type="Proteomes" id="UP000019484">
    <property type="component" value="Unassembled WGS sequence"/>
</dbReference>
<dbReference type="InterPro" id="IPR011701">
    <property type="entry name" value="MFS"/>
</dbReference>
<feature type="transmembrane region" description="Helical" evidence="9">
    <location>
        <begin position="163"/>
        <end position="182"/>
    </location>
</feature>
<dbReference type="GeneID" id="19158456"/>
<dbReference type="AlphaFoldDB" id="W9YD79"/>
<evidence type="ECO:0000256" key="8">
    <source>
        <dbReference type="SAM" id="MobiDB-lite"/>
    </source>
</evidence>
<name>W9YD79_9EURO</name>
<keyword evidence="12" id="KW-1185">Reference proteome</keyword>
<protein>
    <recommendedName>
        <fullName evidence="10">Major facilitator superfamily (MFS) profile domain-containing protein</fullName>
    </recommendedName>
</protein>
<proteinExistence type="inferred from homology"/>
<feature type="transmembrane region" description="Helical" evidence="9">
    <location>
        <begin position="122"/>
        <end position="143"/>
    </location>
</feature>
<feature type="transmembrane region" description="Helical" evidence="9">
    <location>
        <begin position="530"/>
        <end position="550"/>
    </location>
</feature>
<feature type="domain" description="Major facilitator superfamily (MFS) profile" evidence="10">
    <location>
        <begin position="128"/>
        <end position="554"/>
    </location>
</feature>
<comment type="subcellular location">
    <subcellularLocation>
        <location evidence="1">Cell membrane</location>
        <topology evidence="1">Multi-pass membrane protein</topology>
    </subcellularLocation>
</comment>
<feature type="compositionally biased region" description="Basic and acidic residues" evidence="8">
    <location>
        <begin position="22"/>
        <end position="53"/>
    </location>
</feature>
<feature type="region of interest" description="Disordered" evidence="8">
    <location>
        <begin position="1"/>
        <end position="75"/>
    </location>
</feature>
<evidence type="ECO:0000256" key="5">
    <source>
        <dbReference type="ARBA" id="ARBA00022989"/>
    </source>
</evidence>
<dbReference type="Pfam" id="PF07690">
    <property type="entry name" value="MFS_1"/>
    <property type="match status" value="1"/>
</dbReference>
<feature type="transmembrane region" description="Helical" evidence="9">
    <location>
        <begin position="219"/>
        <end position="238"/>
    </location>
</feature>
<feature type="transmembrane region" description="Helical" evidence="9">
    <location>
        <begin position="436"/>
        <end position="456"/>
    </location>
</feature>
<dbReference type="PANTHER" id="PTHR23502:SF186">
    <property type="entry name" value="MAJOR FACILITATOR SUPERFAMILY (MFS) PROFILE DOMAIN-CONTAINING PROTEIN"/>
    <property type="match status" value="1"/>
</dbReference>
<dbReference type="RefSeq" id="XP_007722657.1">
    <property type="nucleotide sequence ID" value="XM_007724467.1"/>
</dbReference>
<evidence type="ECO:0000256" key="3">
    <source>
        <dbReference type="ARBA" id="ARBA00022475"/>
    </source>
</evidence>
<evidence type="ECO:0000256" key="9">
    <source>
        <dbReference type="SAM" id="Phobius"/>
    </source>
</evidence>
<dbReference type="OrthoDB" id="446368at2759"/>
<dbReference type="EMBL" id="AMWN01000003">
    <property type="protein sequence ID" value="EXJ90463.1"/>
    <property type="molecule type" value="Genomic_DNA"/>
</dbReference>
<evidence type="ECO:0000256" key="6">
    <source>
        <dbReference type="ARBA" id="ARBA00023136"/>
    </source>
</evidence>
<dbReference type="SUPFAM" id="SSF103473">
    <property type="entry name" value="MFS general substrate transporter"/>
    <property type="match status" value="1"/>
</dbReference>
<dbReference type="Gene3D" id="1.20.1250.20">
    <property type="entry name" value="MFS general substrate transporter like domains"/>
    <property type="match status" value="1"/>
</dbReference>
<feature type="transmembrane region" description="Helical" evidence="9">
    <location>
        <begin position="390"/>
        <end position="415"/>
    </location>
</feature>
<evidence type="ECO:0000256" key="4">
    <source>
        <dbReference type="ARBA" id="ARBA00022692"/>
    </source>
</evidence>
<feature type="region of interest" description="Disordered" evidence="8">
    <location>
        <begin position="578"/>
        <end position="607"/>
    </location>
</feature>
<sequence>MTETSRARPDFAFSSSTPSRSLSDDSEKQVDLDSLPVEKRGKHADIDIDDGHSHSQSPQTIEQAPAPIDWSQHTLRKRPWRPRVTEFAKIADHKYRGSGTPADPYIVQWLDDDPENPISYNVGLKVGITGLVAFMTLCVSLASSAYTGAAKHVIHDFHCSEEVFLLGLSFMVLGFAVGPLVWAPLSEAVGRRHIVLVSLLFYILWTAVCAAAQNIATLIVFRFFCGTIGSAVFVIPGGQIADLWEADQRGVAMAAFSAAPFLGPSLGPVVGGFLSDAAGWRWVFGLLALYAAALTVLGMVFVPETYAPVLLRKRAQLLSKVTGKSYMTRIDLEHPLDLHEVVRKSLALPWALLFREPVVLLLTIYMAVIYGTLYLCFAAFPIVFQEGRGWNAGVGGLAFLGMMVGLFIGIAIIVYDNKRYLRLHKATGGFAPPESRLPPVILGGVFAIVGLAWFAATTSPSVHWIVPILAGVPFGTGFLLIFMACANYLIDSYVIYAASVMAANSILRSAFGAIFPLFTTYMYRNLGIHWASAVPGFIALACFPFPIFFYKYGEAIRRKCKYSAQAARFLDSLRSDLERQRSRAESGAADEDKEGTRSRNLKIELEE</sequence>
<evidence type="ECO:0000259" key="10">
    <source>
        <dbReference type="PROSITE" id="PS50850"/>
    </source>
</evidence>
<comment type="similarity">
    <text evidence="7">Belongs to the major facilitator superfamily. DHA1 family. Polyamines/proton antiporter (TC 2.A.1.2.16) subfamily.</text>
</comment>
<keyword evidence="2" id="KW-0813">Transport</keyword>
<keyword evidence="6 9" id="KW-0472">Membrane</keyword>
<accession>W9YD79</accession>
<dbReference type="GO" id="GO:0022857">
    <property type="term" value="F:transmembrane transporter activity"/>
    <property type="evidence" value="ECO:0007669"/>
    <property type="project" value="InterPro"/>
</dbReference>
<feature type="compositionally biased region" description="Basic and acidic residues" evidence="8">
    <location>
        <begin position="594"/>
        <end position="607"/>
    </location>
</feature>
<dbReference type="InterPro" id="IPR020846">
    <property type="entry name" value="MFS_dom"/>
</dbReference>
<feature type="transmembrane region" description="Helical" evidence="9">
    <location>
        <begin position="250"/>
        <end position="274"/>
    </location>
</feature>
<dbReference type="InterPro" id="IPR036259">
    <property type="entry name" value="MFS_trans_sf"/>
</dbReference>
<dbReference type="CDD" id="cd17323">
    <property type="entry name" value="MFS_Tpo1_MDR_like"/>
    <property type="match status" value="1"/>
</dbReference>
<keyword evidence="5 9" id="KW-1133">Transmembrane helix</keyword>
<evidence type="ECO:0000313" key="11">
    <source>
        <dbReference type="EMBL" id="EXJ90463.1"/>
    </source>
</evidence>
<feature type="transmembrane region" description="Helical" evidence="9">
    <location>
        <begin position="358"/>
        <end position="384"/>
    </location>
</feature>
<gene>
    <name evidence="11" type="ORF">A1O1_03566</name>
</gene>